<evidence type="ECO:0000313" key="2">
    <source>
        <dbReference type="EMBL" id="MDX5930141.1"/>
    </source>
</evidence>
<evidence type="ECO:0000313" key="3">
    <source>
        <dbReference type="Proteomes" id="UP001279553"/>
    </source>
</evidence>
<dbReference type="Proteomes" id="UP001279553">
    <property type="component" value="Unassembled WGS sequence"/>
</dbReference>
<dbReference type="SUPFAM" id="SSF52540">
    <property type="entry name" value="P-loop containing nucleoside triphosphate hydrolases"/>
    <property type="match status" value="1"/>
</dbReference>
<keyword evidence="3" id="KW-1185">Reference proteome</keyword>
<dbReference type="InterPro" id="IPR050678">
    <property type="entry name" value="DNA_Partitioning_ATPase"/>
</dbReference>
<proteinExistence type="predicted"/>
<dbReference type="InterPro" id="IPR002586">
    <property type="entry name" value="CobQ/CobB/MinD/ParA_Nub-bd_dom"/>
</dbReference>
<feature type="domain" description="CobQ/CobB/MinD/ParA nucleotide binding" evidence="1">
    <location>
        <begin position="6"/>
        <end position="186"/>
    </location>
</feature>
<dbReference type="PANTHER" id="PTHR13696">
    <property type="entry name" value="P-LOOP CONTAINING NUCLEOSIDE TRIPHOSPHATE HYDROLASE"/>
    <property type="match status" value="1"/>
</dbReference>
<protein>
    <submittedName>
        <fullName evidence="2">ParA family partition ATPase</fullName>
    </submittedName>
</protein>
<dbReference type="Pfam" id="PF01656">
    <property type="entry name" value="CbiA"/>
    <property type="match status" value="1"/>
</dbReference>
<sequence>MGTRIIAIINQKGGAGKTTLAMNFAAGLVQRGSTLVVDLDPQGSARQWASLGTEPFPAPVKQISGQWTPRGLHRTYKDWQFVVLDCPPALDSHAAQQALRTSDIALIPTLPSPIDLWASLRLPQEITEARKTNHALRAFVVLNQIEPKSALSAAMRESLAEFGLPVLNATLRRRAAYKTCALEGLSVYQMGRRGQDAAAEIQAIIEEVLPT</sequence>
<dbReference type="InterPro" id="IPR027417">
    <property type="entry name" value="P-loop_NTPase"/>
</dbReference>
<accession>A0AAW9DMJ4</accession>
<evidence type="ECO:0000259" key="1">
    <source>
        <dbReference type="Pfam" id="PF01656"/>
    </source>
</evidence>
<gene>
    <name evidence="2" type="primary">parA</name>
    <name evidence="2" type="ORF">SIL87_05090</name>
</gene>
<name>A0AAW9DMJ4_ACIAO</name>
<dbReference type="PIRSF" id="PIRSF009320">
    <property type="entry name" value="Nuc_binding_HP_1000"/>
    <property type="match status" value="1"/>
</dbReference>
<dbReference type="Gene3D" id="3.40.50.300">
    <property type="entry name" value="P-loop containing nucleotide triphosphate hydrolases"/>
    <property type="match status" value="1"/>
</dbReference>
<dbReference type="RefSeq" id="WP_319613106.1">
    <property type="nucleotide sequence ID" value="NZ_JAWXYB010000018.1"/>
</dbReference>
<dbReference type="NCBIfam" id="NF041546">
    <property type="entry name" value="ParA_partition"/>
    <property type="match status" value="1"/>
</dbReference>
<dbReference type="EMBL" id="JAWXYB010000018">
    <property type="protein sequence ID" value="MDX5930141.1"/>
    <property type="molecule type" value="Genomic_DNA"/>
</dbReference>
<reference evidence="2 3" key="1">
    <citation type="submission" date="2023-11" db="EMBL/GenBank/DDBJ databases">
        <title>MicrobeMod: A computational toolkit for identifying prokaryotic methylation and restriction-modification with nanopore sequencing.</title>
        <authorList>
            <person name="Crits-Christoph A."/>
            <person name="Kang S.C."/>
            <person name="Lee H."/>
            <person name="Ostrov N."/>
        </authorList>
    </citation>
    <scope>NUCLEOTIDE SEQUENCE [LARGE SCALE GENOMIC DNA]</scope>
    <source>
        <strain evidence="2 3">DSMZ 700</strain>
    </source>
</reference>
<dbReference type="PANTHER" id="PTHR13696:SF96">
    <property type="entry name" value="COBQ_COBB_MIND_PARA NUCLEOTIDE BINDING DOMAIN-CONTAINING PROTEIN"/>
    <property type="match status" value="1"/>
</dbReference>
<organism evidence="2 3">
    <name type="scientific">Acidiphilium acidophilum</name>
    <name type="common">Thiobacillus acidophilus</name>
    <dbReference type="NCBI Taxonomy" id="76588"/>
    <lineage>
        <taxon>Bacteria</taxon>
        <taxon>Pseudomonadati</taxon>
        <taxon>Pseudomonadota</taxon>
        <taxon>Alphaproteobacteria</taxon>
        <taxon>Acetobacterales</taxon>
        <taxon>Acidocellaceae</taxon>
        <taxon>Acidiphilium</taxon>
    </lineage>
</organism>
<dbReference type="AlphaFoldDB" id="A0AAW9DMJ4"/>
<comment type="caution">
    <text evidence="2">The sequence shown here is derived from an EMBL/GenBank/DDBJ whole genome shotgun (WGS) entry which is preliminary data.</text>
</comment>
<dbReference type="CDD" id="cd02042">
    <property type="entry name" value="ParAB_family"/>
    <property type="match status" value="1"/>
</dbReference>
<dbReference type="InterPro" id="IPR048089">
    <property type="entry name" value="McdA"/>
</dbReference>